<reference evidence="2" key="1">
    <citation type="submission" date="2014-11" db="EMBL/GenBank/DDBJ databases">
        <authorList>
            <person name="Otto D Thomas"/>
            <person name="Naeem Raeece"/>
        </authorList>
    </citation>
    <scope>NUCLEOTIDE SEQUENCE</scope>
</reference>
<dbReference type="AlphaFoldDB" id="A0A0G4GI57"/>
<feature type="compositionally biased region" description="Polar residues" evidence="1">
    <location>
        <begin position="321"/>
        <end position="334"/>
    </location>
</feature>
<accession>A0A0G4GI57</accession>
<feature type="compositionally biased region" description="Basic and acidic residues" evidence="1">
    <location>
        <begin position="53"/>
        <end position="67"/>
    </location>
</feature>
<organism evidence="2">
    <name type="scientific">Chromera velia CCMP2878</name>
    <dbReference type="NCBI Taxonomy" id="1169474"/>
    <lineage>
        <taxon>Eukaryota</taxon>
        <taxon>Sar</taxon>
        <taxon>Alveolata</taxon>
        <taxon>Colpodellida</taxon>
        <taxon>Chromeraceae</taxon>
        <taxon>Chromera</taxon>
    </lineage>
</organism>
<dbReference type="VEuPathDB" id="CryptoDB:Cvel_21998"/>
<feature type="compositionally biased region" description="Basic and acidic residues" evidence="1">
    <location>
        <begin position="112"/>
        <end position="122"/>
    </location>
</feature>
<evidence type="ECO:0000313" key="2">
    <source>
        <dbReference type="EMBL" id="CEM29432.1"/>
    </source>
</evidence>
<protein>
    <submittedName>
        <fullName evidence="2">Uncharacterized protein</fullName>
    </submittedName>
</protein>
<feature type="region of interest" description="Disordered" evidence="1">
    <location>
        <begin position="1"/>
        <end position="129"/>
    </location>
</feature>
<feature type="compositionally biased region" description="Basic and acidic residues" evidence="1">
    <location>
        <begin position="198"/>
        <end position="216"/>
    </location>
</feature>
<feature type="compositionally biased region" description="Basic and acidic residues" evidence="1">
    <location>
        <begin position="357"/>
        <end position="369"/>
    </location>
</feature>
<feature type="compositionally biased region" description="Basic and acidic residues" evidence="1">
    <location>
        <begin position="274"/>
        <end position="285"/>
    </location>
</feature>
<name>A0A0G4GI57_9ALVE</name>
<feature type="region of interest" description="Disordered" evidence="1">
    <location>
        <begin position="141"/>
        <end position="586"/>
    </location>
</feature>
<evidence type="ECO:0000256" key="1">
    <source>
        <dbReference type="SAM" id="MobiDB-lite"/>
    </source>
</evidence>
<proteinExistence type="predicted"/>
<feature type="compositionally biased region" description="Acidic residues" evidence="1">
    <location>
        <begin position="523"/>
        <end position="548"/>
    </location>
</feature>
<sequence>MEFQEEAADSIRGRRDTGICSGEDIRSASQQSVQREGLQEAHEGCGGWEELETVDRGARSSTRHERPLVAAGSRLSRVGAAVAAARRRMRMSQQAGTNRDVMMEDREEDWERPEPSWPRHADSPPGNSVPCFSFWSVPAAAAARSGGGDGREGGGEELQEQEGRGGVPGGSKEGCGGSMGSAEFGAESPDSDVGFQREAWRAVEREVEASEGRGRGDVGVCTTRRHAPDGFSPVHSTDRGLEAGRKRKGKSSSLLSPLDEDSSKEVTECPSFDEGGRQKERKTEEANAAEGGKVSCVCPPASFTGGTKVLKRPRTLKGLSAQESGPSCSLSPQTGGAGVATRRSSRLAAVRSAAQKSEAKGRTQKEARGRIRGRARVSSLSAAAVHEGDQEEDRQQGACTVSPQPNRRREREAFSNLEGRFQGGTGGYCEEEGGLPRVSEGGEKAVPPSPRQADGGLVRRSARLAGRPNPSRRPAPREVSVDSSEGGSSSESSESSDESENDCREDSDWNESVSGEGKRSSDSDEETGESSDGEEDEEDLESLWEDEADSRLPSERAGRRRQSGVEVQQEEEAGGGGGEGGPLHCNHRCRSEYFQRAKVAPSSGLCSTRTGAVGSCWKG</sequence>
<feature type="compositionally biased region" description="Gly residues" evidence="1">
    <location>
        <begin position="164"/>
        <end position="179"/>
    </location>
</feature>
<gene>
    <name evidence="2" type="ORF">Cvel_21998</name>
</gene>
<dbReference type="EMBL" id="CDMZ01001236">
    <property type="protein sequence ID" value="CEM29432.1"/>
    <property type="molecule type" value="Genomic_DNA"/>
</dbReference>
<feature type="compositionally biased region" description="Low complexity" evidence="1">
    <location>
        <begin position="376"/>
        <end position="385"/>
    </location>
</feature>
<feature type="compositionally biased region" description="Low complexity" evidence="1">
    <location>
        <begin position="481"/>
        <end position="493"/>
    </location>
</feature>